<keyword evidence="4" id="KW-1185">Reference proteome</keyword>
<comment type="caution">
    <text evidence="2">The sequence shown here is derived from an EMBL/GenBank/DDBJ whole genome shotgun (WGS) entry which is preliminary data.</text>
</comment>
<reference evidence="3 4" key="2">
    <citation type="submission" date="2024-07" db="EMBL/GenBank/DDBJ databases">
        <authorList>
            <person name="Akdeniz Z."/>
        </authorList>
    </citation>
    <scope>NUCLEOTIDE SEQUENCE [LARGE SCALE GENOMIC DNA]</scope>
</reference>
<reference evidence="2" key="1">
    <citation type="submission" date="2023-06" db="EMBL/GenBank/DDBJ databases">
        <authorList>
            <person name="Kurt Z."/>
        </authorList>
    </citation>
    <scope>NUCLEOTIDE SEQUENCE</scope>
</reference>
<accession>A0AA86N889</accession>
<evidence type="ECO:0000313" key="3">
    <source>
        <dbReference type="EMBL" id="CAL6111677.1"/>
    </source>
</evidence>
<organism evidence="2">
    <name type="scientific">Hexamita inflata</name>
    <dbReference type="NCBI Taxonomy" id="28002"/>
    <lineage>
        <taxon>Eukaryota</taxon>
        <taxon>Metamonada</taxon>
        <taxon>Diplomonadida</taxon>
        <taxon>Hexamitidae</taxon>
        <taxon>Hexamitinae</taxon>
        <taxon>Hexamita</taxon>
    </lineage>
</organism>
<gene>
    <name evidence="2" type="ORF">HINF_LOCUS2454</name>
    <name evidence="3" type="ORF">HINF_LOCUS76549</name>
</gene>
<feature type="coiled-coil region" evidence="1">
    <location>
        <begin position="198"/>
        <end position="268"/>
    </location>
</feature>
<dbReference type="EMBL" id="CATOUU010000058">
    <property type="protein sequence ID" value="CAI9914809.1"/>
    <property type="molecule type" value="Genomic_DNA"/>
</dbReference>
<dbReference type="EMBL" id="CAXDID020000715">
    <property type="protein sequence ID" value="CAL6111677.1"/>
    <property type="molecule type" value="Genomic_DNA"/>
</dbReference>
<evidence type="ECO:0000313" key="4">
    <source>
        <dbReference type="Proteomes" id="UP001642409"/>
    </source>
</evidence>
<dbReference type="Proteomes" id="UP001642409">
    <property type="component" value="Unassembled WGS sequence"/>
</dbReference>
<dbReference type="SUPFAM" id="SSF58100">
    <property type="entry name" value="Bacterial hemolysins"/>
    <property type="match status" value="1"/>
</dbReference>
<sequence>MMQIEVSILSPYVEVRDGDSDHLKMIKYCIQYKKTTDDEIRTKIVALRNTVLKNNMNPIQILKHAIETNHVFTDDSVALHMNEKQYQALKEKKLSILFIDMIEKALKHEKAEGDRYGVRLVDILAINDAKLQLKLTPNPTTACKLCFEAIYKSFCDGFITKVDPSLLPVQPVVEQPKVEEQIAPVPIAAEKTQPNPLLEQLINQKDLENSELSAKLQQLQEQLQSQQSVADQRTQALNDELSDLKRKNATLQLKLESQNEALENETNLVCELEAKIKQMNAQILDLEAKVVVPEVQEVVQE</sequence>
<proteinExistence type="predicted"/>
<protein>
    <submittedName>
        <fullName evidence="3">Hypothetical_protein</fullName>
    </submittedName>
</protein>
<dbReference type="AlphaFoldDB" id="A0AA86N889"/>
<keyword evidence="1" id="KW-0175">Coiled coil</keyword>
<name>A0AA86N889_9EUKA</name>
<evidence type="ECO:0000256" key="1">
    <source>
        <dbReference type="SAM" id="Coils"/>
    </source>
</evidence>
<evidence type="ECO:0000313" key="2">
    <source>
        <dbReference type="EMBL" id="CAI9914809.1"/>
    </source>
</evidence>